<dbReference type="EMBL" id="RDQH01000340">
    <property type="protein sequence ID" value="RXH76315.1"/>
    <property type="molecule type" value="Genomic_DNA"/>
</dbReference>
<name>A0A498I2R5_MALDO</name>
<evidence type="ECO:0000313" key="3">
    <source>
        <dbReference type="Proteomes" id="UP000290289"/>
    </source>
</evidence>
<reference evidence="2 3" key="1">
    <citation type="submission" date="2018-10" db="EMBL/GenBank/DDBJ databases">
        <title>A high-quality apple genome assembly.</title>
        <authorList>
            <person name="Hu J."/>
        </authorList>
    </citation>
    <scope>NUCLEOTIDE SEQUENCE [LARGE SCALE GENOMIC DNA]</scope>
    <source>
        <strain evidence="3">cv. HFTH1</strain>
        <tissue evidence="2">Young leaf</tissue>
    </source>
</reference>
<organism evidence="2 3">
    <name type="scientific">Malus domestica</name>
    <name type="common">Apple</name>
    <name type="synonym">Pyrus malus</name>
    <dbReference type="NCBI Taxonomy" id="3750"/>
    <lineage>
        <taxon>Eukaryota</taxon>
        <taxon>Viridiplantae</taxon>
        <taxon>Streptophyta</taxon>
        <taxon>Embryophyta</taxon>
        <taxon>Tracheophyta</taxon>
        <taxon>Spermatophyta</taxon>
        <taxon>Magnoliopsida</taxon>
        <taxon>eudicotyledons</taxon>
        <taxon>Gunneridae</taxon>
        <taxon>Pentapetalae</taxon>
        <taxon>rosids</taxon>
        <taxon>fabids</taxon>
        <taxon>Rosales</taxon>
        <taxon>Rosaceae</taxon>
        <taxon>Amygdaloideae</taxon>
        <taxon>Maleae</taxon>
        <taxon>Malus</taxon>
    </lineage>
</organism>
<evidence type="ECO:0000256" key="1">
    <source>
        <dbReference type="SAM" id="MobiDB-lite"/>
    </source>
</evidence>
<dbReference type="AlphaFoldDB" id="A0A498I2R5"/>
<keyword evidence="3" id="KW-1185">Reference proteome</keyword>
<sequence length="76" mass="8527">MADNNNIASSQPANSTPNPPNPQMNSMNPFSSAMTTVVNIKLDRTNYPLWLAQILPILRSRDLMYYMNIDILASNN</sequence>
<gene>
    <name evidence="2" type="ORF">DVH24_019203</name>
</gene>
<feature type="region of interest" description="Disordered" evidence="1">
    <location>
        <begin position="1"/>
        <end position="30"/>
    </location>
</feature>
<feature type="compositionally biased region" description="Polar residues" evidence="1">
    <location>
        <begin position="1"/>
        <end position="13"/>
    </location>
</feature>
<accession>A0A498I2R5</accession>
<evidence type="ECO:0008006" key="4">
    <source>
        <dbReference type="Google" id="ProtNLM"/>
    </source>
</evidence>
<evidence type="ECO:0000313" key="2">
    <source>
        <dbReference type="EMBL" id="RXH76315.1"/>
    </source>
</evidence>
<protein>
    <recommendedName>
        <fullName evidence="4">Retrotransposon Copia-like N-terminal domain-containing protein</fullName>
    </recommendedName>
</protein>
<dbReference type="Proteomes" id="UP000290289">
    <property type="component" value="Chromosome 14"/>
</dbReference>
<proteinExistence type="predicted"/>
<comment type="caution">
    <text evidence="2">The sequence shown here is derived from an EMBL/GenBank/DDBJ whole genome shotgun (WGS) entry which is preliminary data.</text>
</comment>